<feature type="domain" description="Protein kinase" evidence="1">
    <location>
        <begin position="14"/>
        <end position="275"/>
    </location>
</feature>
<dbReference type="Gene3D" id="1.10.510.10">
    <property type="entry name" value="Transferase(Phosphotransferase) domain 1"/>
    <property type="match status" value="1"/>
</dbReference>
<dbReference type="GeneID" id="19159446"/>
<sequence>MTTVAEFIHLDGTRVTEKIIGVGGTGIVVQHGQQAIKIPRLSREFGTDGRPLLDESLPPKEGDYDVRSGLLLSLQQEKAIYRRLGDHHGIVRCHNLSSADPSIMMEFMVNGDLRHYLSQHSNPGEGQILSWLTTIAQTLAYIHDRRIILADIRLDNFLLDKQLAIRFTDFGQSTLMPLDWDLRGCDDDGYSVMTDLGQLGAVIFEIATGQSCKFDFVQDLAGDSTSWTHRSSLPLTSAVWLGEVIEKCWTQVFRSAEALATELEVLMQQLIEKDN</sequence>
<keyword evidence="2" id="KW-0808">Transferase</keyword>
<keyword evidence="2" id="KW-0723">Serine/threonine-protein kinase</keyword>
<dbReference type="PANTHER" id="PTHR44329">
    <property type="entry name" value="SERINE/THREONINE-PROTEIN KINASE TNNI3K-RELATED"/>
    <property type="match status" value="1"/>
</dbReference>
<dbReference type="PANTHER" id="PTHR44329:SF289">
    <property type="entry name" value="SERINE_THREONINE-PROTEIN KINASE VIK"/>
    <property type="match status" value="1"/>
</dbReference>
<organism evidence="2 3">
    <name type="scientific">Capronia coronata CBS 617.96</name>
    <dbReference type="NCBI Taxonomy" id="1182541"/>
    <lineage>
        <taxon>Eukaryota</taxon>
        <taxon>Fungi</taxon>
        <taxon>Dikarya</taxon>
        <taxon>Ascomycota</taxon>
        <taxon>Pezizomycotina</taxon>
        <taxon>Eurotiomycetes</taxon>
        <taxon>Chaetothyriomycetidae</taxon>
        <taxon>Chaetothyriales</taxon>
        <taxon>Herpotrichiellaceae</taxon>
        <taxon>Capronia</taxon>
    </lineage>
</organism>
<comment type="caution">
    <text evidence="2">The sequence shown here is derived from an EMBL/GenBank/DDBJ whole genome shotgun (WGS) entry which is preliminary data.</text>
</comment>
<dbReference type="InterPro" id="IPR000719">
    <property type="entry name" value="Prot_kinase_dom"/>
</dbReference>
<evidence type="ECO:0000313" key="3">
    <source>
        <dbReference type="Proteomes" id="UP000019484"/>
    </source>
</evidence>
<dbReference type="RefSeq" id="XP_007723647.1">
    <property type="nucleotide sequence ID" value="XM_007725457.1"/>
</dbReference>
<gene>
    <name evidence="2" type="ORF">A1O1_04565</name>
</gene>
<dbReference type="eggNOG" id="KOG0695">
    <property type="taxonomic scope" value="Eukaryota"/>
</dbReference>
<dbReference type="Pfam" id="PF00069">
    <property type="entry name" value="Pkinase"/>
    <property type="match status" value="1"/>
</dbReference>
<name>W9YEE1_9EURO</name>
<evidence type="ECO:0000313" key="2">
    <source>
        <dbReference type="EMBL" id="EXJ87641.1"/>
    </source>
</evidence>
<dbReference type="InterPro" id="IPR051681">
    <property type="entry name" value="Ser/Thr_Kinases-Pseudokinases"/>
</dbReference>
<evidence type="ECO:0000259" key="1">
    <source>
        <dbReference type="PROSITE" id="PS50011"/>
    </source>
</evidence>
<dbReference type="Proteomes" id="UP000019484">
    <property type="component" value="Unassembled WGS sequence"/>
</dbReference>
<dbReference type="SUPFAM" id="SSF56112">
    <property type="entry name" value="Protein kinase-like (PK-like)"/>
    <property type="match status" value="1"/>
</dbReference>
<dbReference type="GO" id="GO:0005524">
    <property type="term" value="F:ATP binding"/>
    <property type="evidence" value="ECO:0007669"/>
    <property type="project" value="InterPro"/>
</dbReference>
<dbReference type="AlphaFoldDB" id="W9YEE1"/>
<dbReference type="OrthoDB" id="1668230at2759"/>
<dbReference type="STRING" id="1182541.W9YEE1"/>
<dbReference type="PROSITE" id="PS50011">
    <property type="entry name" value="PROTEIN_KINASE_DOM"/>
    <property type="match status" value="1"/>
</dbReference>
<keyword evidence="3" id="KW-1185">Reference proteome</keyword>
<proteinExistence type="predicted"/>
<keyword evidence="2" id="KW-0418">Kinase</keyword>
<dbReference type="GO" id="GO:0004674">
    <property type="term" value="F:protein serine/threonine kinase activity"/>
    <property type="evidence" value="ECO:0007669"/>
    <property type="project" value="UniProtKB-KW"/>
</dbReference>
<dbReference type="EMBL" id="AMWN01000004">
    <property type="protein sequence ID" value="EXJ87641.1"/>
    <property type="molecule type" value="Genomic_DNA"/>
</dbReference>
<dbReference type="InterPro" id="IPR011009">
    <property type="entry name" value="Kinase-like_dom_sf"/>
</dbReference>
<accession>W9YEE1</accession>
<dbReference type="HOGENOM" id="CLU_000288_31_7_1"/>
<reference evidence="2 3" key="1">
    <citation type="submission" date="2013-03" db="EMBL/GenBank/DDBJ databases">
        <title>The Genome Sequence of Capronia coronata CBS 617.96.</title>
        <authorList>
            <consortium name="The Broad Institute Genomics Platform"/>
            <person name="Cuomo C."/>
            <person name="de Hoog S."/>
            <person name="Gorbushina A."/>
            <person name="Walker B."/>
            <person name="Young S.K."/>
            <person name="Zeng Q."/>
            <person name="Gargeya S."/>
            <person name="Fitzgerald M."/>
            <person name="Haas B."/>
            <person name="Abouelleil A."/>
            <person name="Allen A.W."/>
            <person name="Alvarado L."/>
            <person name="Arachchi H.M."/>
            <person name="Berlin A.M."/>
            <person name="Chapman S.B."/>
            <person name="Gainer-Dewar J."/>
            <person name="Goldberg J."/>
            <person name="Griggs A."/>
            <person name="Gujja S."/>
            <person name="Hansen M."/>
            <person name="Howarth C."/>
            <person name="Imamovic A."/>
            <person name="Ireland A."/>
            <person name="Larimer J."/>
            <person name="McCowan C."/>
            <person name="Murphy C."/>
            <person name="Pearson M."/>
            <person name="Poon T.W."/>
            <person name="Priest M."/>
            <person name="Roberts A."/>
            <person name="Saif S."/>
            <person name="Shea T."/>
            <person name="Sisk P."/>
            <person name="Sykes S."/>
            <person name="Wortman J."/>
            <person name="Nusbaum C."/>
            <person name="Birren B."/>
        </authorList>
    </citation>
    <scope>NUCLEOTIDE SEQUENCE [LARGE SCALE GENOMIC DNA]</scope>
    <source>
        <strain evidence="2 3">CBS 617.96</strain>
    </source>
</reference>
<protein>
    <submittedName>
        <fullName evidence="2">Serine/threonine protein kinase</fullName>
    </submittedName>
</protein>